<keyword evidence="4 7" id="KW-1133">Transmembrane helix</keyword>
<keyword evidence="5 7" id="KW-0472">Membrane</keyword>
<evidence type="ECO:0000259" key="8">
    <source>
        <dbReference type="Pfam" id="PF02687"/>
    </source>
</evidence>
<dbReference type="Proteomes" id="UP000011724">
    <property type="component" value="Chromosome"/>
</dbReference>
<evidence type="ECO:0000313" key="11">
    <source>
        <dbReference type="Proteomes" id="UP000011724"/>
    </source>
</evidence>
<evidence type="ECO:0000259" key="9">
    <source>
        <dbReference type="Pfam" id="PF12704"/>
    </source>
</evidence>
<evidence type="ECO:0000256" key="2">
    <source>
        <dbReference type="ARBA" id="ARBA00022475"/>
    </source>
</evidence>
<dbReference type="PANTHER" id="PTHR30572">
    <property type="entry name" value="MEMBRANE COMPONENT OF TRANSPORTER-RELATED"/>
    <property type="match status" value="1"/>
</dbReference>
<reference evidence="10 11" key="1">
    <citation type="journal article" date="2013" name="PLoS ONE">
        <title>The first genomic and proteomic characterization of a deep-sea sulfate reducer: insights into the piezophilic lifestyle of Desulfovibrio piezophilus.</title>
        <authorList>
            <person name="Pradel N."/>
            <person name="Ji B."/>
            <person name="Gimenez G."/>
            <person name="Talla E."/>
            <person name="Lenoble P."/>
            <person name="Garel M."/>
            <person name="Tamburini C."/>
            <person name="Fourquet P."/>
            <person name="Lebrun R."/>
            <person name="Bertin P."/>
            <person name="Denis Y."/>
            <person name="Pophillat M."/>
            <person name="Barbe V."/>
            <person name="Ollivier B."/>
            <person name="Dolla A."/>
        </authorList>
    </citation>
    <scope>NUCLEOTIDE SEQUENCE [LARGE SCALE GENOMIC DNA]</scope>
    <source>
        <strain evidence="11">DSM 10523 / SB164P1</strain>
    </source>
</reference>
<dbReference type="EMBL" id="FO203427">
    <property type="protein sequence ID" value="CCH49459.1"/>
    <property type="molecule type" value="Genomic_DNA"/>
</dbReference>
<accession>M1WRC7</accession>
<gene>
    <name evidence="10" type="ordered locus">BN4_12224</name>
</gene>
<evidence type="ECO:0000256" key="4">
    <source>
        <dbReference type="ARBA" id="ARBA00022989"/>
    </source>
</evidence>
<keyword evidence="2" id="KW-1003">Cell membrane</keyword>
<evidence type="ECO:0000256" key="1">
    <source>
        <dbReference type="ARBA" id="ARBA00004651"/>
    </source>
</evidence>
<evidence type="ECO:0000313" key="10">
    <source>
        <dbReference type="EMBL" id="CCH49459.1"/>
    </source>
</evidence>
<feature type="transmembrane region" description="Helical" evidence="7">
    <location>
        <begin position="330"/>
        <end position="359"/>
    </location>
</feature>
<dbReference type="PATRIC" id="fig|879567.3.peg.2370"/>
<dbReference type="InterPro" id="IPR003838">
    <property type="entry name" value="ABC3_permease_C"/>
</dbReference>
<reference evidence="11" key="2">
    <citation type="journal article" date="2013" name="Stand. Genomic Sci.">
        <title>Complete genome sequence of Desulfocapsa sulfexigens, a marine deltaproteobacterium specialized in disproportionating inorganic sulfur compounds.</title>
        <authorList>
            <person name="Finster K.W."/>
            <person name="Kjeldsen K.U."/>
            <person name="Kube M."/>
            <person name="Reinhardt R."/>
            <person name="Mussmann M."/>
            <person name="Amann R."/>
            <person name="Schreiber L."/>
        </authorList>
    </citation>
    <scope>NUCLEOTIDE SEQUENCE [LARGE SCALE GENOMIC DNA]</scope>
    <source>
        <strain evidence="11">DSM 10523 / SB164P1</strain>
    </source>
</reference>
<keyword evidence="3 7" id="KW-0812">Transmembrane</keyword>
<sequence length="407" mass="44016">MSLPLNLRIAVSSLKAHKWRAILAMMGVFLGALAFTGVQHVSSIMVRQAELETEKLGPNLYVVMAGTIRFRRSGSIRVSGHTRTFTMADANAIIGGVPSVMEGAPYVSTNMEMRGGGNGVTAKIMATMPNYQNIRSFYPAYGRFFNTADVENRAKVCVLGQKIAERLFGDAQSAIGQTVYLYRASFRVLGVMETKGRDISGEDQDEYAFLPVTTFMRRASNQNWISGVFLRLSKDAGLDQVAASARAIMRDRHRISQGEEDDFSSMSPQDAIKLQRQALDLMVTLGGITSTISFAVGGMGILSIMILVVRSRRVEIGVRRAVGGRRRDIIGQFLFESGLMASVGGAFGVIITIILVIVGCSLADLPVIIEPGSLLVTLLGSCLLGIAAGAYPAWQAANIEILDVLKH</sequence>
<feature type="transmembrane region" description="Helical" evidence="7">
    <location>
        <begin position="21"/>
        <end position="38"/>
    </location>
</feature>
<dbReference type="GO" id="GO:0022857">
    <property type="term" value="F:transmembrane transporter activity"/>
    <property type="evidence" value="ECO:0007669"/>
    <property type="project" value="TreeGrafter"/>
</dbReference>
<evidence type="ECO:0000256" key="6">
    <source>
        <dbReference type="ARBA" id="ARBA00038076"/>
    </source>
</evidence>
<feature type="transmembrane region" description="Helical" evidence="7">
    <location>
        <begin position="281"/>
        <end position="309"/>
    </location>
</feature>
<dbReference type="Pfam" id="PF02687">
    <property type="entry name" value="FtsX"/>
    <property type="match status" value="1"/>
</dbReference>
<comment type="subcellular location">
    <subcellularLocation>
        <location evidence="1">Cell membrane</location>
        <topology evidence="1">Multi-pass membrane protein</topology>
    </subcellularLocation>
</comment>
<evidence type="ECO:0000256" key="3">
    <source>
        <dbReference type="ARBA" id="ARBA00022692"/>
    </source>
</evidence>
<dbReference type="BioCyc" id="DPIE1322246:BN4_RS11175-MONOMER"/>
<evidence type="ECO:0000256" key="7">
    <source>
        <dbReference type="SAM" id="Phobius"/>
    </source>
</evidence>
<protein>
    <submittedName>
        <fullName evidence="10">Uncharacterized protein</fullName>
    </submittedName>
</protein>
<keyword evidence="11" id="KW-1185">Reference proteome</keyword>
<name>M1WRC7_PSEP2</name>
<organism evidence="10 11">
    <name type="scientific">Pseudodesulfovibrio piezophilus (strain DSM 21447 / JCM 15486 / C1TLV30)</name>
    <name type="common">Desulfovibrio piezophilus</name>
    <dbReference type="NCBI Taxonomy" id="1322246"/>
    <lineage>
        <taxon>Bacteria</taxon>
        <taxon>Pseudomonadati</taxon>
        <taxon>Thermodesulfobacteriota</taxon>
        <taxon>Desulfovibrionia</taxon>
        <taxon>Desulfovibrionales</taxon>
        <taxon>Desulfovibrionaceae</taxon>
    </lineage>
</organism>
<comment type="similarity">
    <text evidence="6">Belongs to the ABC-4 integral membrane protein family.</text>
</comment>
<evidence type="ECO:0000256" key="5">
    <source>
        <dbReference type="ARBA" id="ARBA00023136"/>
    </source>
</evidence>
<dbReference type="InterPro" id="IPR025857">
    <property type="entry name" value="MacB_PCD"/>
</dbReference>
<dbReference type="AlphaFoldDB" id="M1WRC7"/>
<proteinExistence type="inferred from homology"/>
<dbReference type="STRING" id="1322246.BN4_12224"/>
<dbReference type="eggNOG" id="COG0577">
    <property type="taxonomic scope" value="Bacteria"/>
</dbReference>
<feature type="domain" description="MacB-like periplasmic core" evidence="9">
    <location>
        <begin position="22"/>
        <end position="247"/>
    </location>
</feature>
<dbReference type="RefSeq" id="WP_015415503.1">
    <property type="nucleotide sequence ID" value="NC_020409.1"/>
</dbReference>
<dbReference type="HOGENOM" id="CLU_000604_8_0_7"/>
<feature type="domain" description="ABC3 transporter permease C-terminal" evidence="8">
    <location>
        <begin position="288"/>
        <end position="401"/>
    </location>
</feature>
<dbReference type="Pfam" id="PF12704">
    <property type="entry name" value="MacB_PCD"/>
    <property type="match status" value="1"/>
</dbReference>
<dbReference type="OrthoDB" id="9770099at2"/>
<dbReference type="PANTHER" id="PTHR30572:SF4">
    <property type="entry name" value="ABC TRANSPORTER PERMEASE YTRF"/>
    <property type="match status" value="1"/>
</dbReference>
<feature type="transmembrane region" description="Helical" evidence="7">
    <location>
        <begin position="371"/>
        <end position="391"/>
    </location>
</feature>
<dbReference type="InterPro" id="IPR050250">
    <property type="entry name" value="Macrolide_Exporter_MacB"/>
</dbReference>
<dbReference type="GO" id="GO:0005886">
    <property type="term" value="C:plasma membrane"/>
    <property type="evidence" value="ECO:0007669"/>
    <property type="project" value="UniProtKB-SubCell"/>
</dbReference>
<dbReference type="KEGG" id="dpi:BN4_12224"/>